<sequence>MQLQKLVNMFGGDLMRRYGEKVHKLTLH</sequence>
<organism evidence="1 2">
    <name type="scientific">Brenneria tiliae</name>
    <dbReference type="NCBI Taxonomy" id="2914984"/>
    <lineage>
        <taxon>Bacteria</taxon>
        <taxon>Pseudomonadati</taxon>
        <taxon>Pseudomonadota</taxon>
        <taxon>Gammaproteobacteria</taxon>
        <taxon>Enterobacterales</taxon>
        <taxon>Pectobacteriaceae</taxon>
        <taxon>Brenneria</taxon>
    </lineage>
</organism>
<accession>A0ABT0MPJ7</accession>
<protein>
    <submittedName>
        <fullName evidence="1">Uncharacterized protein</fullName>
    </submittedName>
</protein>
<comment type="caution">
    <text evidence="1">The sequence shown here is derived from an EMBL/GenBank/DDBJ whole genome shotgun (WGS) entry which is preliminary data.</text>
</comment>
<keyword evidence="2" id="KW-1185">Reference proteome</keyword>
<name>A0ABT0MPJ7_9GAMM</name>
<dbReference type="RefSeq" id="WP_249243217.1">
    <property type="nucleotide sequence ID" value="NZ_JAKPBZ010000042.1"/>
</dbReference>
<proteinExistence type="predicted"/>
<evidence type="ECO:0000313" key="1">
    <source>
        <dbReference type="EMBL" id="MCL2891178.1"/>
    </source>
</evidence>
<dbReference type="EMBL" id="JAKPBZ010000042">
    <property type="protein sequence ID" value="MCL2891178.1"/>
    <property type="molecule type" value="Genomic_DNA"/>
</dbReference>
<feature type="non-terminal residue" evidence="1">
    <location>
        <position position="28"/>
    </location>
</feature>
<reference evidence="1 2" key="1">
    <citation type="submission" date="2022-02" db="EMBL/GenBank/DDBJ databases">
        <title>Description of Brenneria tiliae sp. nov. isolated from symptomatic Tilia x moltkei and Tilia x europaea trees in the UK.</title>
        <authorList>
            <person name="Kile H."/>
        </authorList>
    </citation>
    <scope>NUCLEOTIDE SEQUENCE [LARGE SCALE GENOMIC DNA]</scope>
    <source>
        <strain evidence="1 2">MC1SB4.1</strain>
    </source>
</reference>
<evidence type="ECO:0000313" key="2">
    <source>
        <dbReference type="Proteomes" id="UP001203069"/>
    </source>
</evidence>
<gene>
    <name evidence="1" type="ORF">MFP26_00235</name>
</gene>
<dbReference type="Proteomes" id="UP001203069">
    <property type="component" value="Unassembled WGS sequence"/>
</dbReference>